<sequence>MQQSESNGKGIMIILGIVLALGIILSAIVLPIIGIISGSIFLLGANNDTSLSEYGAEQIPPLKI</sequence>
<evidence type="ECO:0000313" key="3">
    <source>
        <dbReference type="Proteomes" id="UP000019102"/>
    </source>
</evidence>
<feature type="transmembrane region" description="Helical" evidence="1">
    <location>
        <begin position="12"/>
        <end position="45"/>
    </location>
</feature>
<dbReference type="STRING" id="1298598.JCM21714_2091"/>
<evidence type="ECO:0000313" key="2">
    <source>
        <dbReference type="EMBL" id="GAE93056.1"/>
    </source>
</evidence>
<dbReference type="Proteomes" id="UP000019102">
    <property type="component" value="Unassembled WGS sequence"/>
</dbReference>
<keyword evidence="1" id="KW-1133">Transmembrane helix</keyword>
<keyword evidence="1" id="KW-0812">Transmembrane</keyword>
<dbReference type="EMBL" id="BAVS01000009">
    <property type="protein sequence ID" value="GAE93056.1"/>
    <property type="molecule type" value="Genomic_DNA"/>
</dbReference>
<accession>W4VIT2</accession>
<proteinExistence type="predicted"/>
<comment type="caution">
    <text evidence="2">The sequence shown here is derived from an EMBL/GenBank/DDBJ whole genome shotgun (WGS) entry which is preliminary data.</text>
</comment>
<name>W4VIT2_9BACI</name>
<dbReference type="AlphaFoldDB" id="W4VIT2"/>
<reference evidence="2 3" key="1">
    <citation type="journal article" date="2014" name="Genome Announc.">
        <title>Draft Genome Sequence of the Boron-Tolerant and Moderately Halotolerant Bacterium Gracilibacillus boraciitolerans JCM 21714T.</title>
        <authorList>
            <person name="Ahmed I."/>
            <person name="Oshima K."/>
            <person name="Suda W."/>
            <person name="Kitamura K."/>
            <person name="Iida T."/>
            <person name="Ohmori Y."/>
            <person name="Fujiwara T."/>
            <person name="Hattori M."/>
            <person name="Ohkuma M."/>
        </authorList>
    </citation>
    <scope>NUCLEOTIDE SEQUENCE [LARGE SCALE GENOMIC DNA]</scope>
    <source>
        <strain evidence="2 3">JCM 21714</strain>
    </source>
</reference>
<dbReference type="RefSeq" id="WP_035723130.1">
    <property type="nucleotide sequence ID" value="NZ_BAVS01000009.1"/>
</dbReference>
<gene>
    <name evidence="2" type="ORF">JCM21714_2091</name>
</gene>
<keyword evidence="1" id="KW-0472">Membrane</keyword>
<evidence type="ECO:0000256" key="1">
    <source>
        <dbReference type="SAM" id="Phobius"/>
    </source>
</evidence>
<protein>
    <submittedName>
        <fullName evidence="2">Uncharacterized protein</fullName>
    </submittedName>
</protein>
<organism evidence="2 3">
    <name type="scientific">Gracilibacillus boraciitolerans JCM 21714</name>
    <dbReference type="NCBI Taxonomy" id="1298598"/>
    <lineage>
        <taxon>Bacteria</taxon>
        <taxon>Bacillati</taxon>
        <taxon>Bacillota</taxon>
        <taxon>Bacilli</taxon>
        <taxon>Bacillales</taxon>
        <taxon>Bacillaceae</taxon>
        <taxon>Gracilibacillus</taxon>
    </lineage>
</organism>
<keyword evidence="3" id="KW-1185">Reference proteome</keyword>